<evidence type="ECO:0000313" key="5">
    <source>
        <dbReference type="EMBL" id="MDN5070189.1"/>
    </source>
</evidence>
<dbReference type="RefSeq" id="WP_151952195.1">
    <property type="nucleotide sequence ID" value="NZ_CABVRB010000067.1"/>
</dbReference>
<evidence type="ECO:0000256" key="3">
    <source>
        <dbReference type="ARBA" id="ARBA00022840"/>
    </source>
</evidence>
<evidence type="ECO:0000313" key="6">
    <source>
        <dbReference type="EMBL" id="MDN5132870.1"/>
    </source>
</evidence>
<proteinExistence type="inferred from homology"/>
<dbReference type="InterPro" id="IPR002611">
    <property type="entry name" value="IstB_ATP-bd"/>
</dbReference>
<dbReference type="InterPro" id="IPR003593">
    <property type="entry name" value="AAA+_ATPase"/>
</dbReference>
<comment type="similarity">
    <text evidence="1">Belongs to the IS21/IS1162 putative ATP-binding protein family.</text>
</comment>
<dbReference type="SMART" id="SM00382">
    <property type="entry name" value="AAA"/>
    <property type="match status" value="1"/>
</dbReference>
<comment type="caution">
    <text evidence="6">The sequence shown here is derived from an EMBL/GenBank/DDBJ whole genome shotgun (WGS) entry which is preliminary data.</text>
</comment>
<dbReference type="EMBL" id="JAPZCX010000005">
    <property type="protein sequence ID" value="MDN5070189.1"/>
    <property type="molecule type" value="Genomic_DNA"/>
</dbReference>
<keyword evidence="2" id="KW-0547">Nucleotide-binding</keyword>
<dbReference type="GO" id="GO:0005524">
    <property type="term" value="F:ATP binding"/>
    <property type="evidence" value="ECO:0007669"/>
    <property type="project" value="UniProtKB-KW"/>
</dbReference>
<evidence type="ECO:0000313" key="7">
    <source>
        <dbReference type="Proteomes" id="UP001171508"/>
    </source>
</evidence>
<dbReference type="PANTHER" id="PTHR30050">
    <property type="entry name" value="CHROMOSOMAL REPLICATION INITIATOR PROTEIN DNAA"/>
    <property type="match status" value="1"/>
</dbReference>
<evidence type="ECO:0000256" key="2">
    <source>
        <dbReference type="ARBA" id="ARBA00022741"/>
    </source>
</evidence>
<dbReference type="PIRSF" id="PIRSF003073">
    <property type="entry name" value="DNAC_TnpB_IstB"/>
    <property type="match status" value="1"/>
</dbReference>
<dbReference type="Pfam" id="PF01695">
    <property type="entry name" value="IstB_IS21"/>
    <property type="match status" value="1"/>
</dbReference>
<keyword evidence="3" id="KW-0067">ATP-binding</keyword>
<dbReference type="Proteomes" id="UP001170288">
    <property type="component" value="Unassembled WGS sequence"/>
</dbReference>
<dbReference type="NCBIfam" id="NF038214">
    <property type="entry name" value="IS21_help_AAA"/>
    <property type="match status" value="1"/>
</dbReference>
<dbReference type="Gene3D" id="3.40.50.300">
    <property type="entry name" value="P-loop containing nucleotide triphosphate hydrolases"/>
    <property type="match status" value="1"/>
</dbReference>
<dbReference type="CDD" id="cd00009">
    <property type="entry name" value="AAA"/>
    <property type="match status" value="1"/>
</dbReference>
<dbReference type="Proteomes" id="UP001171508">
    <property type="component" value="Unassembled WGS sequence"/>
</dbReference>
<dbReference type="AlphaFoldDB" id="A0AAP4PZM4"/>
<evidence type="ECO:0000259" key="4">
    <source>
        <dbReference type="SMART" id="SM00382"/>
    </source>
</evidence>
<dbReference type="InterPro" id="IPR047661">
    <property type="entry name" value="IstB"/>
</dbReference>
<reference evidence="6" key="1">
    <citation type="journal article" date="2023" name="Microorganisms">
        <title>Genomic Characterization of Arcobacter butzleri Strains Isolated from Various Sources in Lithuania.</title>
        <authorList>
            <person name="Uljanovas D."/>
            <person name="Golz G."/>
            <person name="Fleischmann S."/>
            <person name="Kudirkiene E."/>
            <person name="Kasetiene N."/>
            <person name="Grineviciene A."/>
            <person name="Tamuleviciene E."/>
            <person name="Aksomaitiene J."/>
            <person name="Alter T."/>
            <person name="Malakauskas M."/>
        </authorList>
    </citation>
    <scope>NUCLEOTIDE SEQUENCE</scope>
    <source>
        <strain evidence="6">H19</strain>
        <strain evidence="5">RCM69</strain>
    </source>
</reference>
<reference evidence="6" key="2">
    <citation type="submission" date="2023-01" db="EMBL/GenBank/DDBJ databases">
        <authorList>
            <person name="Uljanovas D."/>
        </authorList>
    </citation>
    <scope>NUCLEOTIDE SEQUENCE</scope>
    <source>
        <strain evidence="6">H19</strain>
        <strain evidence="5">RCM69</strain>
    </source>
</reference>
<dbReference type="PANTHER" id="PTHR30050:SF4">
    <property type="entry name" value="ATP-BINDING PROTEIN RV3427C IN INSERTION SEQUENCE-RELATED"/>
    <property type="match status" value="1"/>
</dbReference>
<accession>A0AAP4PZM4</accession>
<dbReference type="EMBL" id="JAQJJM010000022">
    <property type="protein sequence ID" value="MDN5132870.1"/>
    <property type="molecule type" value="Genomic_DNA"/>
</dbReference>
<dbReference type="SUPFAM" id="SSF52540">
    <property type="entry name" value="P-loop containing nucleoside triphosphate hydrolases"/>
    <property type="match status" value="1"/>
</dbReference>
<dbReference type="InterPro" id="IPR028350">
    <property type="entry name" value="DNAC/IstB-like"/>
</dbReference>
<evidence type="ECO:0000256" key="1">
    <source>
        <dbReference type="ARBA" id="ARBA00008059"/>
    </source>
</evidence>
<dbReference type="InterPro" id="IPR027417">
    <property type="entry name" value="P-loop_NTPase"/>
</dbReference>
<sequence>MNSSTVIDKISDLNYKGFKEAYIRQMENVNYHQLSFDERVYDLLDSEYMFLKNKRIEMNFKLSRIKDKQAVLEELDYSPKRKLNKSLILSLASMNFLKAKQNIIINGKTGCGKSFLAQALGNRAIHEGFTVYYIRTSTLLEEIKLSRIDGTYTNLVKRFARYKLLILDDFGVSPISVDDATNLFEIIEIRSQLSSTIITSQLPVKDWYGYLQNNTVADAILDRVVHSSHRIEIEGDSLRPKYSNLNQKFENN</sequence>
<feature type="domain" description="AAA+ ATPase" evidence="4">
    <location>
        <begin position="99"/>
        <end position="237"/>
    </location>
</feature>
<name>A0AAP4PZM4_9BACT</name>
<organism evidence="6 7">
    <name type="scientific">Aliarcobacter butzleri</name>
    <dbReference type="NCBI Taxonomy" id="28197"/>
    <lineage>
        <taxon>Bacteria</taxon>
        <taxon>Pseudomonadati</taxon>
        <taxon>Campylobacterota</taxon>
        <taxon>Epsilonproteobacteria</taxon>
        <taxon>Campylobacterales</taxon>
        <taxon>Arcobacteraceae</taxon>
        <taxon>Aliarcobacter</taxon>
    </lineage>
</organism>
<gene>
    <name evidence="6" type="primary">istB</name>
    <name evidence="5" type="ORF">O8C76_03970</name>
    <name evidence="6" type="ORF">PJV92_09065</name>
</gene>
<dbReference type="GO" id="GO:0006260">
    <property type="term" value="P:DNA replication"/>
    <property type="evidence" value="ECO:0007669"/>
    <property type="project" value="TreeGrafter"/>
</dbReference>
<protein>
    <submittedName>
        <fullName evidence="6">IS21-like element helper ATPase IstB</fullName>
    </submittedName>
</protein>